<organism evidence="2 3">
    <name type="scientific">Stenotrophomonas daejeonensis</name>
    <dbReference type="NCBI Taxonomy" id="659018"/>
    <lineage>
        <taxon>Bacteria</taxon>
        <taxon>Pseudomonadati</taxon>
        <taxon>Pseudomonadota</taxon>
        <taxon>Gammaproteobacteria</taxon>
        <taxon>Lysobacterales</taxon>
        <taxon>Lysobacteraceae</taxon>
        <taxon>Stenotrophomonas</taxon>
    </lineage>
</organism>
<accession>A0A0R0DTG2</accession>
<dbReference type="RefSeq" id="WP_057640845.1">
    <property type="nucleotide sequence ID" value="NZ_LDJP01000047.1"/>
</dbReference>
<gene>
    <name evidence="2" type="ORF">ABB34_08320</name>
</gene>
<dbReference type="Pfam" id="PF14082">
    <property type="entry name" value="SduA_C"/>
    <property type="match status" value="1"/>
</dbReference>
<proteinExistence type="predicted"/>
<sequence length="227" mass="26054">MPYQRSPLFHKHYEHYNLPPYGNFVEQNAVTIAQVEQYDRLIAERSGETVLDHYIRDNKELLVNALDFVSTGHQGSWVFPQQQIKTALRGEGTGLIPDYLLCGKSSDGLAWWVVEFKGADEQLFTTGKDGRVSFSATANKSILQLLEHIDFCNEHQSALRDQLKLTDFREPRGMLVIGHEKELEGDERLRKLKAAWNRLVGGRLEIRTHDALVRAARHKAEFHRNFG</sequence>
<evidence type="ECO:0000313" key="2">
    <source>
        <dbReference type="EMBL" id="KRG84886.1"/>
    </source>
</evidence>
<reference evidence="2 3" key="1">
    <citation type="submission" date="2015-05" db="EMBL/GenBank/DDBJ databases">
        <title>Genome sequencing and analysis of members of genus Stenotrophomonas.</title>
        <authorList>
            <person name="Patil P.P."/>
            <person name="Midha S."/>
            <person name="Patil P.B."/>
        </authorList>
    </citation>
    <scope>NUCLEOTIDE SEQUENCE [LARGE SCALE GENOMIC DNA]</scope>
    <source>
        <strain evidence="2 3">JCM 16244</strain>
    </source>
</reference>
<dbReference type="Proteomes" id="UP000050940">
    <property type="component" value="Unassembled WGS sequence"/>
</dbReference>
<dbReference type="EMBL" id="LDJP01000047">
    <property type="protein sequence ID" value="KRG84886.1"/>
    <property type="molecule type" value="Genomic_DNA"/>
</dbReference>
<evidence type="ECO:0000313" key="3">
    <source>
        <dbReference type="Proteomes" id="UP000050940"/>
    </source>
</evidence>
<protein>
    <recommendedName>
        <fullName evidence="1">Shedu protein SduA C-terminal domain-containing protein</fullName>
    </recommendedName>
</protein>
<dbReference type="OrthoDB" id="7059005at2"/>
<dbReference type="AlphaFoldDB" id="A0A0R0DTG2"/>
<name>A0A0R0DTG2_9GAMM</name>
<evidence type="ECO:0000259" key="1">
    <source>
        <dbReference type="Pfam" id="PF14082"/>
    </source>
</evidence>
<dbReference type="InterPro" id="IPR025359">
    <property type="entry name" value="SduA_C"/>
</dbReference>
<feature type="domain" description="Shedu protein SduA C-terminal" evidence="1">
    <location>
        <begin position="54"/>
        <end position="212"/>
    </location>
</feature>
<dbReference type="PATRIC" id="fig|659018.3.peg.1611"/>
<keyword evidence="3" id="KW-1185">Reference proteome</keyword>
<comment type="caution">
    <text evidence="2">The sequence shown here is derived from an EMBL/GenBank/DDBJ whole genome shotgun (WGS) entry which is preliminary data.</text>
</comment>